<dbReference type="InterPro" id="IPR036259">
    <property type="entry name" value="MFS_trans_sf"/>
</dbReference>
<evidence type="ECO:0000256" key="6">
    <source>
        <dbReference type="ARBA" id="ARBA00023136"/>
    </source>
</evidence>
<keyword evidence="4 8" id="KW-0812">Transmembrane</keyword>
<dbReference type="OrthoDB" id="9781469at2"/>
<feature type="transmembrane region" description="Helical" evidence="8">
    <location>
        <begin position="409"/>
        <end position="428"/>
    </location>
</feature>
<dbReference type="CDD" id="cd17321">
    <property type="entry name" value="MFS_MMR_MDR_like"/>
    <property type="match status" value="1"/>
</dbReference>
<evidence type="ECO:0000256" key="5">
    <source>
        <dbReference type="ARBA" id="ARBA00022989"/>
    </source>
</evidence>
<keyword evidence="2" id="KW-0813">Transport</keyword>
<proteinExistence type="predicted"/>
<feature type="transmembrane region" description="Helical" evidence="8">
    <location>
        <begin position="21"/>
        <end position="40"/>
    </location>
</feature>
<protein>
    <submittedName>
        <fullName evidence="10">Antiseptic resistance protein</fullName>
    </submittedName>
</protein>
<feature type="transmembrane region" description="Helical" evidence="8">
    <location>
        <begin position="308"/>
        <end position="329"/>
    </location>
</feature>
<sequence>MTGMADAARAGRTRWISLGTLCIAVLMTGMDNSIVTIALPTLSEEFGGGMSALQWIVDSYTLVFAGLLLATGYLGDRLGRRKVLVAGLLCFVAISVLATRSTSLAQLITARAALGAAAALIFPATLAIISDLFPEKQERTKAIAVWSAAAGASIAIGPVVGGYLVEHFAWSSVFWINVPISLVAIAGCLALVPESFGSERPSFDVFGVLLSISGITLLVWALIEAPNFGWGSGPVVGALAAAVVLLVAFVAYERRHRNPVLDVTLFRSRGFAMGSFAICAGFFCLLGFVFITIMYFQAVLGYGPLETAVRVIPFALAAVAVTPLAALANTERRMRFTIALGLAIMAAGFVVTSRLTESADYLTQILPAMSVIAVGLGLLQGPATTSVMTSVPSGEAGAGSAVNDTTREVGGALGVAILGSVVAHLYSARVVEDVARLPLAPGVRAEAESSVIGGIRAVGAAPPELRPVLGHTVQQAFVSAMQSANLVAAGVGVLACLVVAVFLRTRPPARHRRTAEGQRISVHELLARGSEPVTAPITLPGGAARRPAPPVRTATPPRTRRPGTAESPAGRTPAASAVRGPGAPPLRE</sequence>
<evidence type="ECO:0000256" key="1">
    <source>
        <dbReference type="ARBA" id="ARBA00004651"/>
    </source>
</evidence>
<evidence type="ECO:0000256" key="8">
    <source>
        <dbReference type="SAM" id="Phobius"/>
    </source>
</evidence>
<feature type="transmembrane region" description="Helical" evidence="8">
    <location>
        <begin position="52"/>
        <end position="71"/>
    </location>
</feature>
<dbReference type="GO" id="GO:0005886">
    <property type="term" value="C:plasma membrane"/>
    <property type="evidence" value="ECO:0007669"/>
    <property type="project" value="UniProtKB-SubCell"/>
</dbReference>
<dbReference type="Gene3D" id="1.20.1720.10">
    <property type="entry name" value="Multidrug resistance protein D"/>
    <property type="match status" value="1"/>
</dbReference>
<feature type="transmembrane region" description="Helical" evidence="8">
    <location>
        <begin position="142"/>
        <end position="164"/>
    </location>
</feature>
<evidence type="ECO:0000313" key="10">
    <source>
        <dbReference type="EMBL" id="VDR38382.1"/>
    </source>
</evidence>
<comment type="subcellular location">
    <subcellularLocation>
        <location evidence="1">Cell membrane</location>
        <topology evidence="1">Multi-pass membrane protein</topology>
    </subcellularLocation>
</comment>
<dbReference type="InterPro" id="IPR020846">
    <property type="entry name" value="MFS_dom"/>
</dbReference>
<keyword evidence="5 8" id="KW-1133">Transmembrane helix</keyword>
<feature type="transmembrane region" description="Helical" evidence="8">
    <location>
        <begin position="170"/>
        <end position="191"/>
    </location>
</feature>
<dbReference type="SUPFAM" id="SSF103473">
    <property type="entry name" value="MFS general substrate transporter"/>
    <property type="match status" value="1"/>
</dbReference>
<feature type="transmembrane region" description="Helical" evidence="8">
    <location>
        <begin position="235"/>
        <end position="252"/>
    </location>
</feature>
<evidence type="ECO:0000259" key="9">
    <source>
        <dbReference type="PROSITE" id="PS50850"/>
    </source>
</evidence>
<dbReference type="Pfam" id="PF07690">
    <property type="entry name" value="MFS_1"/>
    <property type="match status" value="1"/>
</dbReference>
<feature type="transmembrane region" description="Helical" evidence="8">
    <location>
        <begin position="361"/>
        <end position="379"/>
    </location>
</feature>
<evidence type="ECO:0000256" key="4">
    <source>
        <dbReference type="ARBA" id="ARBA00022692"/>
    </source>
</evidence>
<reference evidence="10 11" key="1">
    <citation type="submission" date="2018-12" db="EMBL/GenBank/DDBJ databases">
        <authorList>
            <consortium name="Pathogen Informatics"/>
        </authorList>
    </citation>
    <scope>NUCLEOTIDE SEQUENCE [LARGE SCALE GENOMIC DNA]</scope>
    <source>
        <strain evidence="10 11">NCTC10741</strain>
    </source>
</reference>
<feature type="transmembrane region" description="Helical" evidence="8">
    <location>
        <begin position="203"/>
        <end position="223"/>
    </location>
</feature>
<dbReference type="Gene3D" id="1.20.1250.20">
    <property type="entry name" value="MFS general substrate transporter like domains"/>
    <property type="match status" value="1"/>
</dbReference>
<keyword evidence="6 8" id="KW-0472">Membrane</keyword>
<name>A0A3P8LDT4_TSUPA</name>
<dbReference type="RefSeq" id="WP_126195651.1">
    <property type="nucleotide sequence ID" value="NZ_CP085954.1"/>
</dbReference>
<feature type="transmembrane region" description="Helical" evidence="8">
    <location>
        <begin position="108"/>
        <end position="130"/>
    </location>
</feature>
<dbReference type="Proteomes" id="UP000271626">
    <property type="component" value="Chromosome"/>
</dbReference>
<feature type="compositionally biased region" description="Low complexity" evidence="7">
    <location>
        <begin position="540"/>
        <end position="565"/>
    </location>
</feature>
<dbReference type="EMBL" id="LR131273">
    <property type="protein sequence ID" value="VDR38382.1"/>
    <property type="molecule type" value="Genomic_DNA"/>
</dbReference>
<feature type="transmembrane region" description="Helical" evidence="8">
    <location>
        <begin position="336"/>
        <end position="355"/>
    </location>
</feature>
<dbReference type="InterPro" id="IPR004638">
    <property type="entry name" value="EmrB-like"/>
</dbReference>
<evidence type="ECO:0000256" key="3">
    <source>
        <dbReference type="ARBA" id="ARBA00022475"/>
    </source>
</evidence>
<dbReference type="PROSITE" id="PS50850">
    <property type="entry name" value="MFS"/>
    <property type="match status" value="1"/>
</dbReference>
<feature type="region of interest" description="Disordered" evidence="7">
    <location>
        <begin position="531"/>
        <end position="588"/>
    </location>
</feature>
<evidence type="ECO:0000256" key="7">
    <source>
        <dbReference type="SAM" id="MobiDB-lite"/>
    </source>
</evidence>
<dbReference type="InterPro" id="IPR011701">
    <property type="entry name" value="MFS"/>
</dbReference>
<dbReference type="GO" id="GO:0022857">
    <property type="term" value="F:transmembrane transporter activity"/>
    <property type="evidence" value="ECO:0007669"/>
    <property type="project" value="InterPro"/>
</dbReference>
<dbReference type="PANTHER" id="PTHR42718">
    <property type="entry name" value="MAJOR FACILITATOR SUPERFAMILY MULTIDRUG TRANSPORTER MFSC"/>
    <property type="match status" value="1"/>
</dbReference>
<feature type="domain" description="Major facilitator superfamily (MFS) profile" evidence="9">
    <location>
        <begin position="17"/>
        <end position="507"/>
    </location>
</feature>
<feature type="transmembrane region" description="Helical" evidence="8">
    <location>
        <begin position="83"/>
        <end position="102"/>
    </location>
</feature>
<accession>A0A3P8LDT4</accession>
<dbReference type="PANTHER" id="PTHR42718:SF42">
    <property type="entry name" value="EXPORT PROTEIN"/>
    <property type="match status" value="1"/>
</dbReference>
<keyword evidence="3" id="KW-1003">Cell membrane</keyword>
<dbReference type="AlphaFoldDB" id="A0A3P8LDT4"/>
<feature type="transmembrane region" description="Helical" evidence="8">
    <location>
        <begin position="273"/>
        <end position="296"/>
    </location>
</feature>
<organism evidence="10 11">
    <name type="scientific">Tsukamurella paurometabola</name>
    <name type="common">Corynebacterium paurometabolum</name>
    <dbReference type="NCBI Taxonomy" id="2061"/>
    <lineage>
        <taxon>Bacteria</taxon>
        <taxon>Bacillati</taxon>
        <taxon>Actinomycetota</taxon>
        <taxon>Actinomycetes</taxon>
        <taxon>Mycobacteriales</taxon>
        <taxon>Tsukamurellaceae</taxon>
        <taxon>Tsukamurella</taxon>
    </lineage>
</organism>
<evidence type="ECO:0000256" key="2">
    <source>
        <dbReference type="ARBA" id="ARBA00022448"/>
    </source>
</evidence>
<evidence type="ECO:0000313" key="11">
    <source>
        <dbReference type="Proteomes" id="UP000271626"/>
    </source>
</evidence>
<dbReference type="NCBIfam" id="TIGR00711">
    <property type="entry name" value="efflux_EmrB"/>
    <property type="match status" value="1"/>
</dbReference>
<gene>
    <name evidence="10" type="primary">qacA_2</name>
    <name evidence="10" type="ORF">NCTC10741_01502</name>
</gene>
<feature type="transmembrane region" description="Helical" evidence="8">
    <location>
        <begin position="484"/>
        <end position="503"/>
    </location>
</feature>